<comment type="caution">
    <text evidence="2">The sequence shown here is derived from an EMBL/GenBank/DDBJ whole genome shotgun (WGS) entry which is preliminary data.</text>
</comment>
<accession>A0ABT1D754</accession>
<name>A0ABT1D754_9PROT</name>
<dbReference type="RefSeq" id="WP_252954344.1">
    <property type="nucleotide sequence ID" value="NZ_JAFIRR010000101.1"/>
</dbReference>
<gene>
    <name evidence="2" type="ORF">JYK14_16290</name>
</gene>
<dbReference type="EMBL" id="JAFIRR010000101">
    <property type="protein sequence ID" value="MCO6417709.1"/>
    <property type="molecule type" value="Genomic_DNA"/>
</dbReference>
<evidence type="ECO:0000313" key="3">
    <source>
        <dbReference type="Proteomes" id="UP001523392"/>
    </source>
</evidence>
<protein>
    <recommendedName>
        <fullName evidence="4">Amidase</fullName>
    </recommendedName>
</protein>
<keyword evidence="3" id="KW-1185">Reference proteome</keyword>
<feature type="chain" id="PRO_5045091566" description="Amidase" evidence="1">
    <location>
        <begin position="24"/>
        <end position="218"/>
    </location>
</feature>
<evidence type="ECO:0000256" key="1">
    <source>
        <dbReference type="SAM" id="SignalP"/>
    </source>
</evidence>
<reference evidence="2 3" key="1">
    <citation type="submission" date="2021-12" db="EMBL/GenBank/DDBJ databases">
        <title>Siccirubricoccus leaddurans sp. nov., a high concentration Zn2+ tolerance bacterium.</title>
        <authorList>
            <person name="Cao Y."/>
        </authorList>
    </citation>
    <scope>NUCLEOTIDE SEQUENCE [LARGE SCALE GENOMIC DNA]</scope>
    <source>
        <strain evidence="2 3">KC 17139</strain>
    </source>
</reference>
<sequence>MAGAFLHGPRLLLALLLPLGACAELRQPASLPSPAPLGVVTADPVREAVAATARAFADRGAALAGQPAAAAEALARLEFLVAELDRNPRYASLPEGLKRELGFARTETRDAAGIAETASEAAVTPALLAAGRALRAGDAARAAAALPAPLFRPGGARSVARLGELGPLPQTNLATGLLAQEVAQRDAAGGWMAPATAAAEAPIGGITFGQSSGITAGY</sequence>
<feature type="signal peptide" evidence="1">
    <location>
        <begin position="1"/>
        <end position="23"/>
    </location>
</feature>
<organism evidence="2 3">
    <name type="scientific">Siccirubricoccus soli</name>
    <dbReference type="NCBI Taxonomy" id="2899147"/>
    <lineage>
        <taxon>Bacteria</taxon>
        <taxon>Pseudomonadati</taxon>
        <taxon>Pseudomonadota</taxon>
        <taxon>Alphaproteobacteria</taxon>
        <taxon>Acetobacterales</taxon>
        <taxon>Roseomonadaceae</taxon>
        <taxon>Siccirubricoccus</taxon>
    </lineage>
</organism>
<proteinExistence type="predicted"/>
<evidence type="ECO:0008006" key="4">
    <source>
        <dbReference type="Google" id="ProtNLM"/>
    </source>
</evidence>
<dbReference type="Proteomes" id="UP001523392">
    <property type="component" value="Unassembled WGS sequence"/>
</dbReference>
<evidence type="ECO:0000313" key="2">
    <source>
        <dbReference type="EMBL" id="MCO6417709.1"/>
    </source>
</evidence>
<keyword evidence="1" id="KW-0732">Signal</keyword>